<keyword evidence="1" id="KW-0788">Thiol protease</keyword>
<comment type="caution">
    <text evidence="3">The sequence shown here is derived from an EMBL/GenBank/DDBJ whole genome shotgun (WGS) entry which is preliminary data.</text>
</comment>
<evidence type="ECO:0000313" key="4">
    <source>
        <dbReference type="Proteomes" id="UP000275267"/>
    </source>
</evidence>
<name>A0A3L6PIB1_PANMI</name>
<keyword evidence="3" id="KW-0645">Protease</keyword>
<evidence type="ECO:0000256" key="2">
    <source>
        <dbReference type="SAM" id="MobiDB-lite"/>
    </source>
</evidence>
<feature type="compositionally biased region" description="Basic and acidic residues" evidence="2">
    <location>
        <begin position="155"/>
        <end position="165"/>
    </location>
</feature>
<feature type="region of interest" description="Disordered" evidence="2">
    <location>
        <begin position="144"/>
        <end position="229"/>
    </location>
</feature>
<dbReference type="AlphaFoldDB" id="A0A3L6PIB1"/>
<gene>
    <name evidence="3" type="ORF">C2845_PM10G08790</name>
</gene>
<sequence length="542" mass="59835">MPMTAASQVELPREAGAADDEMWEREGVDPEVRLLSDQGLREKVQRTQDMLDRGIGDRLPDRGKKLRLHLDATHRELNRRRGPGGGAREPSGDGCERIVLSKCAESSGFHSDPNRAKLSKADFQFSFGMDEKADVDISSLEITTRSRNEPNTSVENERKLGKEEDSCLPSSEPTDLFHQELHVDTSSNTEKISSDDASNNNDHNRICEAAPTPSRKRKGADPANFSMRLRSRKEEVVLLDGDTPHPDSAEGTSNNWEHPNAVEISSDDIRCLQPESLLSSPIMNFYIIQDTRNKQKIARFLRGFSARAQRAFGRGVQAPSGALLAGVQAQGRPWRGGEKREEREGIPFEGLTGVGAAQDRPESRPVAAAAVCSMLGDPLAIAWRRGEAGQVRLEFGPRSVAASDSVPVRGEGCSVHWASPASSVRDAAEVEEARDGAGLDRQSLRRPNRTKGTATLGSAELQRRRCAEREGERRWRCVGVATLAGLPLFREHRDRCSRLKGRRGSAWVFVPRSVQHDPTQTWVRVRLGEEEPPDEWGPSVGN</sequence>
<evidence type="ECO:0000256" key="1">
    <source>
        <dbReference type="ARBA" id="ARBA00022807"/>
    </source>
</evidence>
<feature type="compositionally biased region" description="Basic and acidic residues" evidence="2">
    <location>
        <begin position="426"/>
        <end position="438"/>
    </location>
</feature>
<dbReference type="STRING" id="4540.A0A3L6PIB1"/>
<feature type="compositionally biased region" description="Polar residues" evidence="2">
    <location>
        <begin position="144"/>
        <end position="154"/>
    </location>
</feature>
<feature type="region of interest" description="Disordered" evidence="2">
    <location>
        <begin position="424"/>
        <end position="454"/>
    </location>
</feature>
<dbReference type="GO" id="GO:0006508">
    <property type="term" value="P:proteolysis"/>
    <property type="evidence" value="ECO:0007669"/>
    <property type="project" value="UniProtKB-KW"/>
</dbReference>
<reference evidence="4" key="1">
    <citation type="journal article" date="2019" name="Nat. Commun.">
        <title>The genome of broomcorn millet.</title>
        <authorList>
            <person name="Zou C."/>
            <person name="Miki D."/>
            <person name="Li D."/>
            <person name="Tang Q."/>
            <person name="Xiao L."/>
            <person name="Rajput S."/>
            <person name="Deng P."/>
            <person name="Jia W."/>
            <person name="Huang R."/>
            <person name="Zhang M."/>
            <person name="Sun Y."/>
            <person name="Hu J."/>
            <person name="Fu X."/>
            <person name="Schnable P.S."/>
            <person name="Li F."/>
            <person name="Zhang H."/>
            <person name="Feng B."/>
            <person name="Zhu X."/>
            <person name="Liu R."/>
            <person name="Schnable J.C."/>
            <person name="Zhu J.-K."/>
            <person name="Zhang H."/>
        </authorList>
    </citation>
    <scope>NUCLEOTIDE SEQUENCE [LARGE SCALE GENOMIC DNA]</scope>
</reference>
<dbReference type="OrthoDB" id="442460at2759"/>
<feature type="region of interest" description="Disordered" evidence="2">
    <location>
        <begin position="1"/>
        <end position="28"/>
    </location>
</feature>
<dbReference type="PANTHER" id="PTHR46915">
    <property type="entry name" value="UBIQUITIN-LIKE PROTEASE 4-RELATED"/>
    <property type="match status" value="1"/>
</dbReference>
<organism evidence="3 4">
    <name type="scientific">Panicum miliaceum</name>
    <name type="common">Proso millet</name>
    <name type="synonym">Broomcorn millet</name>
    <dbReference type="NCBI Taxonomy" id="4540"/>
    <lineage>
        <taxon>Eukaryota</taxon>
        <taxon>Viridiplantae</taxon>
        <taxon>Streptophyta</taxon>
        <taxon>Embryophyta</taxon>
        <taxon>Tracheophyta</taxon>
        <taxon>Spermatophyta</taxon>
        <taxon>Magnoliopsida</taxon>
        <taxon>Liliopsida</taxon>
        <taxon>Poales</taxon>
        <taxon>Poaceae</taxon>
        <taxon>PACMAD clade</taxon>
        <taxon>Panicoideae</taxon>
        <taxon>Panicodae</taxon>
        <taxon>Paniceae</taxon>
        <taxon>Panicinae</taxon>
        <taxon>Panicum</taxon>
        <taxon>Panicum sect. Panicum</taxon>
    </lineage>
</organism>
<dbReference type="EMBL" id="PQIB02000018">
    <property type="protein sequence ID" value="RLM56044.1"/>
    <property type="molecule type" value="Genomic_DNA"/>
</dbReference>
<keyword evidence="1" id="KW-0378">Hydrolase</keyword>
<keyword evidence="4" id="KW-1185">Reference proteome</keyword>
<dbReference type="Proteomes" id="UP000275267">
    <property type="component" value="Unassembled WGS sequence"/>
</dbReference>
<dbReference type="PANTHER" id="PTHR46915:SF2">
    <property type="entry name" value="UBIQUITIN-LIKE PROTEASE 4"/>
    <property type="match status" value="1"/>
</dbReference>
<accession>A0A3L6PIB1</accession>
<dbReference type="GO" id="GO:0008234">
    <property type="term" value="F:cysteine-type peptidase activity"/>
    <property type="evidence" value="ECO:0007669"/>
    <property type="project" value="UniProtKB-KW"/>
</dbReference>
<protein>
    <submittedName>
        <fullName evidence="3">Ubiquitin-like-specific protease 1D</fullName>
    </submittedName>
</protein>
<evidence type="ECO:0000313" key="3">
    <source>
        <dbReference type="EMBL" id="RLM56044.1"/>
    </source>
</evidence>
<proteinExistence type="predicted"/>